<proteinExistence type="predicted"/>
<accession>A0A4Q7MYN7</accession>
<evidence type="ECO:0000259" key="1">
    <source>
        <dbReference type="Pfam" id="PF08818"/>
    </source>
</evidence>
<dbReference type="RefSeq" id="WP_130542705.1">
    <property type="nucleotide sequence ID" value="NZ_CP042431.1"/>
</dbReference>
<keyword evidence="3" id="KW-1185">Reference proteome</keyword>
<dbReference type="InterPro" id="IPR014922">
    <property type="entry name" value="YdhG-like"/>
</dbReference>
<dbReference type="Gene3D" id="3.90.1150.200">
    <property type="match status" value="1"/>
</dbReference>
<name>A0A4Q7MYN7_9BACT</name>
<protein>
    <submittedName>
        <fullName evidence="2">Uncharacterized protein YdhG (YjbR/CyaY superfamily)</fullName>
    </submittedName>
</protein>
<gene>
    <name evidence="2" type="ORF">EV199_4186</name>
</gene>
<evidence type="ECO:0000313" key="3">
    <source>
        <dbReference type="Proteomes" id="UP000293874"/>
    </source>
</evidence>
<comment type="caution">
    <text evidence="2">The sequence shown here is derived from an EMBL/GenBank/DDBJ whole genome shotgun (WGS) entry which is preliminary data.</text>
</comment>
<dbReference type="AlphaFoldDB" id="A0A4Q7MYN7"/>
<organism evidence="2 3">
    <name type="scientific">Pseudobacter ginsenosidimutans</name>
    <dbReference type="NCBI Taxonomy" id="661488"/>
    <lineage>
        <taxon>Bacteria</taxon>
        <taxon>Pseudomonadati</taxon>
        <taxon>Bacteroidota</taxon>
        <taxon>Chitinophagia</taxon>
        <taxon>Chitinophagales</taxon>
        <taxon>Chitinophagaceae</taxon>
        <taxon>Pseudobacter</taxon>
    </lineage>
</organism>
<sequence>MQNSRKFKSVDEYISAFPPDIQIKLKEIRALIRAAAPKAEEMISYNMPGYKQNSMLVYFAANKAHLGFYPATTRLEDFEKELSKFNGTKGSIHFPYDAPLPAKLISRIVKFRTKENEALAKIKAEKKKVKK</sequence>
<dbReference type="EMBL" id="SGXA01000002">
    <property type="protein sequence ID" value="RZS72270.1"/>
    <property type="molecule type" value="Genomic_DNA"/>
</dbReference>
<feature type="domain" description="YdhG-like" evidence="1">
    <location>
        <begin position="24"/>
        <end position="112"/>
    </location>
</feature>
<evidence type="ECO:0000313" key="2">
    <source>
        <dbReference type="EMBL" id="RZS72270.1"/>
    </source>
</evidence>
<reference evidence="2 3" key="1">
    <citation type="submission" date="2019-02" db="EMBL/GenBank/DDBJ databases">
        <title>Genomic Encyclopedia of Type Strains, Phase IV (KMG-IV): sequencing the most valuable type-strain genomes for metagenomic binning, comparative biology and taxonomic classification.</title>
        <authorList>
            <person name="Goeker M."/>
        </authorList>
    </citation>
    <scope>NUCLEOTIDE SEQUENCE [LARGE SCALE GENOMIC DNA]</scope>
    <source>
        <strain evidence="2 3">DSM 18116</strain>
    </source>
</reference>
<dbReference type="Proteomes" id="UP000293874">
    <property type="component" value="Unassembled WGS sequence"/>
</dbReference>
<dbReference type="SUPFAM" id="SSF159888">
    <property type="entry name" value="YdhG-like"/>
    <property type="match status" value="1"/>
</dbReference>
<dbReference type="OrthoDB" id="115213at2"/>
<dbReference type="Pfam" id="PF08818">
    <property type="entry name" value="DUF1801"/>
    <property type="match status" value="1"/>
</dbReference>